<reference evidence="3" key="1">
    <citation type="submission" date="2016-10" db="EMBL/GenBank/DDBJ databases">
        <authorList>
            <person name="Varghese N."/>
            <person name="Submissions S."/>
        </authorList>
    </citation>
    <scope>NUCLEOTIDE SEQUENCE [LARGE SCALE GENOMIC DNA]</scope>
    <source>
        <strain evidence="3">CGMCC 1.10369</strain>
    </source>
</reference>
<organism evidence="2 3">
    <name type="scientific">Alkalicoccus daliensis</name>
    <dbReference type="NCBI Taxonomy" id="745820"/>
    <lineage>
        <taxon>Bacteria</taxon>
        <taxon>Bacillati</taxon>
        <taxon>Bacillota</taxon>
        <taxon>Bacilli</taxon>
        <taxon>Bacillales</taxon>
        <taxon>Bacillaceae</taxon>
        <taxon>Alkalicoccus</taxon>
    </lineage>
</organism>
<gene>
    <name evidence="2" type="ORF">SAMN04488053_103265</name>
</gene>
<accession>A0A1H0EAK1</accession>
<dbReference type="EMBL" id="FNIL01000003">
    <property type="protein sequence ID" value="SDN79464.1"/>
    <property type="molecule type" value="Genomic_DNA"/>
</dbReference>
<dbReference type="STRING" id="745820.SAMN04488053_103265"/>
<dbReference type="SUPFAM" id="SSF110455">
    <property type="entry name" value="Toprim domain"/>
    <property type="match status" value="1"/>
</dbReference>
<name>A0A1H0EAK1_9BACI</name>
<dbReference type="OrthoDB" id="2417742at2"/>
<dbReference type="PANTHER" id="PTHR39156">
    <property type="entry name" value="RIBONUCLEASE M5"/>
    <property type="match status" value="1"/>
</dbReference>
<feature type="domain" description="Toprim" evidence="1">
    <location>
        <begin position="3"/>
        <end position="77"/>
    </location>
</feature>
<dbReference type="Gene3D" id="3.40.1360.10">
    <property type="match status" value="1"/>
</dbReference>
<evidence type="ECO:0000259" key="1">
    <source>
        <dbReference type="SMART" id="SM00493"/>
    </source>
</evidence>
<evidence type="ECO:0000313" key="2">
    <source>
        <dbReference type="EMBL" id="SDN79464.1"/>
    </source>
</evidence>
<evidence type="ECO:0000313" key="3">
    <source>
        <dbReference type="Proteomes" id="UP000198778"/>
    </source>
</evidence>
<dbReference type="GO" id="GO:0043822">
    <property type="term" value="F:ribonuclease M5 activity"/>
    <property type="evidence" value="ECO:0007669"/>
    <property type="project" value="TreeGrafter"/>
</dbReference>
<dbReference type="AlphaFoldDB" id="A0A1H0EAK1"/>
<dbReference type="SMART" id="SM00493">
    <property type="entry name" value="TOPRIM"/>
    <property type="match status" value="1"/>
</dbReference>
<dbReference type="RefSeq" id="WP_090842308.1">
    <property type="nucleotide sequence ID" value="NZ_FNIL01000003.1"/>
</dbReference>
<dbReference type="InterPro" id="IPR006171">
    <property type="entry name" value="TOPRIM_dom"/>
</dbReference>
<proteinExistence type="predicted"/>
<protein>
    <submittedName>
        <fullName evidence="2">Toprim domain protein</fullName>
    </submittedName>
</protein>
<sequence>MIEKVIIVEGKNDRARMRQVLDEPVEIICTHGTLSVEKLERFIYPVEDLDVFILVDEDDAGIKLRRQLMHELPNAVHLYIEKEFRQVETTPLHYLQDLLGEYFAVKNY</sequence>
<dbReference type="PANTHER" id="PTHR39156:SF2">
    <property type="entry name" value="DNA PRIMASE (BACTERIAL TYPE) AND SMALL PRIMASE-LIKE PROTEINS"/>
    <property type="match status" value="1"/>
</dbReference>
<keyword evidence="3" id="KW-1185">Reference proteome</keyword>
<dbReference type="Pfam" id="PF01751">
    <property type="entry name" value="Toprim"/>
    <property type="match status" value="1"/>
</dbReference>
<dbReference type="Proteomes" id="UP000198778">
    <property type="component" value="Unassembled WGS sequence"/>
</dbReference>
<dbReference type="GO" id="GO:0006364">
    <property type="term" value="P:rRNA processing"/>
    <property type="evidence" value="ECO:0007669"/>
    <property type="project" value="TreeGrafter"/>
</dbReference>